<dbReference type="Gene3D" id="1.10.630.10">
    <property type="entry name" value="Cytochrome P450"/>
    <property type="match status" value="1"/>
</dbReference>
<dbReference type="Proteomes" id="UP001194696">
    <property type="component" value="Unassembled WGS sequence"/>
</dbReference>
<dbReference type="PANTHER" id="PTHR24296">
    <property type="entry name" value="CYTOCHROME P450"/>
    <property type="match status" value="1"/>
</dbReference>
<dbReference type="InterPro" id="IPR036396">
    <property type="entry name" value="Cyt_P450_sf"/>
</dbReference>
<name>A0ABQ7JZG7_9FUNG</name>
<proteinExistence type="inferred from homology"/>
<evidence type="ECO:0000256" key="3">
    <source>
        <dbReference type="ARBA" id="ARBA00023002"/>
    </source>
</evidence>
<comment type="caution">
    <text evidence="6">The sequence shown here is derived from an EMBL/GenBank/DDBJ whole genome shotgun (WGS) entry which is preliminary data.</text>
</comment>
<dbReference type="InterPro" id="IPR017972">
    <property type="entry name" value="Cyt_P450_CS"/>
</dbReference>
<evidence type="ECO:0000313" key="7">
    <source>
        <dbReference type="Proteomes" id="UP001194696"/>
    </source>
</evidence>
<dbReference type="PROSITE" id="PS00086">
    <property type="entry name" value="CYTOCHROME_P450"/>
    <property type="match status" value="1"/>
</dbReference>
<keyword evidence="4 5" id="KW-0408">Iron</keyword>
<keyword evidence="5" id="KW-0503">Monooxygenase</keyword>
<keyword evidence="7" id="KW-1185">Reference proteome</keyword>
<evidence type="ECO:0008006" key="8">
    <source>
        <dbReference type="Google" id="ProtNLM"/>
    </source>
</evidence>
<accession>A0ABQ7JZG7</accession>
<gene>
    <name evidence="6" type="ORF">BGZ96_008382</name>
</gene>
<evidence type="ECO:0000313" key="6">
    <source>
        <dbReference type="EMBL" id="KAG0287729.1"/>
    </source>
</evidence>
<organism evidence="6 7">
    <name type="scientific">Linnemannia gamsii</name>
    <dbReference type="NCBI Taxonomy" id="64522"/>
    <lineage>
        <taxon>Eukaryota</taxon>
        <taxon>Fungi</taxon>
        <taxon>Fungi incertae sedis</taxon>
        <taxon>Mucoromycota</taxon>
        <taxon>Mortierellomycotina</taxon>
        <taxon>Mortierellomycetes</taxon>
        <taxon>Mortierellales</taxon>
        <taxon>Mortierellaceae</taxon>
        <taxon>Linnemannia</taxon>
    </lineage>
</organism>
<evidence type="ECO:0000256" key="1">
    <source>
        <dbReference type="ARBA" id="ARBA00010617"/>
    </source>
</evidence>
<dbReference type="EMBL" id="JAAAIM010000464">
    <property type="protein sequence ID" value="KAG0287729.1"/>
    <property type="molecule type" value="Genomic_DNA"/>
</dbReference>
<evidence type="ECO:0000256" key="5">
    <source>
        <dbReference type="RuleBase" id="RU000461"/>
    </source>
</evidence>
<dbReference type="PRINTS" id="PR00385">
    <property type="entry name" value="P450"/>
</dbReference>
<dbReference type="InterPro" id="IPR001128">
    <property type="entry name" value="Cyt_P450"/>
</dbReference>
<keyword evidence="3 5" id="KW-0560">Oxidoreductase</keyword>
<evidence type="ECO:0000256" key="4">
    <source>
        <dbReference type="ARBA" id="ARBA00023004"/>
    </source>
</evidence>
<evidence type="ECO:0000256" key="2">
    <source>
        <dbReference type="ARBA" id="ARBA00022723"/>
    </source>
</evidence>
<dbReference type="InterPro" id="IPR002401">
    <property type="entry name" value="Cyt_P450_E_grp-I"/>
</dbReference>
<dbReference type="Pfam" id="PF00067">
    <property type="entry name" value="p450"/>
    <property type="match status" value="1"/>
</dbReference>
<comment type="similarity">
    <text evidence="1 5">Belongs to the cytochrome P450 family.</text>
</comment>
<protein>
    <recommendedName>
        <fullName evidence="8">Cytochrome P450</fullName>
    </recommendedName>
</protein>
<sequence length="522" mass="58869">MTISEMIRFVTRHATGSNKLKLFFTLLALLTYKYRTHAIGTRRRPDLKEPKGTVPFFGHMFLMASMPSTDLYDYFERTYRELGPVWSISLPGIGRMIQGDTPELLEHVLKTNFWAYHKGPHFTGSMGDAFGKGILSADGDSWKFQRKQATHLFNVNAFREYTSEVFNKEAQKVLEYLGKAADTGVAVDFHAVMHAFTLDVFGSVSFGESFGCLDNIGGKVPFADAVGDLLGICSMRLVDPLWKIREAVTSTGKKAQEFKFIMRERIRRIVVRRRSEGIEGDKKDVLQLLLETTDDEGNPLTDDYLVDIILTFTIAGRDTMAQSIAWMMYAMLRDETDPSLMEKLVQEVDEVLGNELPTYETHKKQKYAEACFFETLRMYPPLPRNFKTCVQDDILPDGTKIYAGEMFTWSSYVMGRSEKLWGPDVKAFNPNRWLGREKASSLSKFSSFHLGPRTCVGQGFAVLEALTIVGLVLQNFELKLVEPGKVPEYAPGTTLAMRYGLPVRVTRRSRGEGASVASSVEA</sequence>
<keyword evidence="2 5" id="KW-0479">Metal-binding</keyword>
<reference evidence="6 7" key="1">
    <citation type="journal article" date="2020" name="Fungal Divers.">
        <title>Resolving the Mortierellaceae phylogeny through synthesis of multi-gene phylogenetics and phylogenomics.</title>
        <authorList>
            <person name="Vandepol N."/>
            <person name="Liber J."/>
            <person name="Desiro A."/>
            <person name="Na H."/>
            <person name="Kennedy M."/>
            <person name="Barry K."/>
            <person name="Grigoriev I.V."/>
            <person name="Miller A.N."/>
            <person name="O'Donnell K."/>
            <person name="Stajich J.E."/>
            <person name="Bonito G."/>
        </authorList>
    </citation>
    <scope>NUCLEOTIDE SEQUENCE [LARGE SCALE GENOMIC DNA]</scope>
    <source>
        <strain evidence="6 7">AD045</strain>
    </source>
</reference>
<dbReference type="SUPFAM" id="SSF48264">
    <property type="entry name" value="Cytochrome P450"/>
    <property type="match status" value="1"/>
</dbReference>
<keyword evidence="5" id="KW-0349">Heme</keyword>
<dbReference type="PRINTS" id="PR00463">
    <property type="entry name" value="EP450I"/>
</dbReference>